<proteinExistence type="inferred from homology"/>
<keyword evidence="8" id="KW-1185">Reference proteome</keyword>
<protein>
    <submittedName>
        <fullName evidence="7">PLP-dependent aminotransferase family protein</fullName>
    </submittedName>
</protein>
<comment type="similarity">
    <text evidence="1">In the C-terminal section; belongs to the class-I pyridoxal-phosphate-dependent aminotransferase family.</text>
</comment>
<keyword evidence="7" id="KW-0808">Transferase</keyword>
<reference evidence="7 8" key="1">
    <citation type="submission" date="2023-07" db="EMBL/GenBank/DDBJ databases">
        <authorList>
            <person name="Lian W.-H."/>
        </authorList>
    </citation>
    <scope>NUCLEOTIDE SEQUENCE [LARGE SCALE GENOMIC DNA]</scope>
    <source>
        <strain evidence="7 8">SYSU DXS3180</strain>
    </source>
</reference>
<dbReference type="InterPro" id="IPR015421">
    <property type="entry name" value="PyrdxlP-dep_Trfase_major"/>
</dbReference>
<evidence type="ECO:0000256" key="2">
    <source>
        <dbReference type="ARBA" id="ARBA00022898"/>
    </source>
</evidence>
<dbReference type="PROSITE" id="PS50949">
    <property type="entry name" value="HTH_GNTR"/>
    <property type="match status" value="1"/>
</dbReference>
<dbReference type="Pfam" id="PF00392">
    <property type="entry name" value="GntR"/>
    <property type="match status" value="1"/>
</dbReference>
<dbReference type="GO" id="GO:0008483">
    <property type="term" value="F:transaminase activity"/>
    <property type="evidence" value="ECO:0007669"/>
    <property type="project" value="UniProtKB-KW"/>
</dbReference>
<comment type="caution">
    <text evidence="7">The sequence shown here is derived from an EMBL/GenBank/DDBJ whole genome shotgun (WGS) entry which is preliminary data.</text>
</comment>
<evidence type="ECO:0000313" key="8">
    <source>
        <dbReference type="Proteomes" id="UP001560573"/>
    </source>
</evidence>
<dbReference type="PANTHER" id="PTHR46577">
    <property type="entry name" value="HTH-TYPE TRANSCRIPTIONAL REGULATORY PROTEIN GABR"/>
    <property type="match status" value="1"/>
</dbReference>
<dbReference type="InterPro" id="IPR036390">
    <property type="entry name" value="WH_DNA-bd_sf"/>
</dbReference>
<dbReference type="SUPFAM" id="SSF53383">
    <property type="entry name" value="PLP-dependent transferases"/>
    <property type="match status" value="1"/>
</dbReference>
<keyword evidence="3" id="KW-0805">Transcription regulation</keyword>
<keyword evidence="4" id="KW-0238">DNA-binding</keyword>
<dbReference type="Proteomes" id="UP001560573">
    <property type="component" value="Unassembled WGS sequence"/>
</dbReference>
<evidence type="ECO:0000313" key="7">
    <source>
        <dbReference type="EMBL" id="MEX6690377.1"/>
    </source>
</evidence>
<evidence type="ECO:0000256" key="3">
    <source>
        <dbReference type="ARBA" id="ARBA00023015"/>
    </source>
</evidence>
<dbReference type="SMART" id="SM00345">
    <property type="entry name" value="HTH_GNTR"/>
    <property type="match status" value="1"/>
</dbReference>
<dbReference type="Pfam" id="PF00155">
    <property type="entry name" value="Aminotran_1_2"/>
    <property type="match status" value="1"/>
</dbReference>
<dbReference type="CDD" id="cd07377">
    <property type="entry name" value="WHTH_GntR"/>
    <property type="match status" value="1"/>
</dbReference>
<feature type="domain" description="HTH gntR-type" evidence="6">
    <location>
        <begin position="21"/>
        <end position="89"/>
    </location>
</feature>
<sequence length="511" mass="57750">MPKESPEIHLAGIKLSKSSEDPLYLQLYNQLRTMIIEGRLRSGDRLPASRTLATELGASRVIVSQAYEQLIIEGYLSGKTGAGTFVADTLPDQLLHVGARQTTSKKKAATEVNKPVVSLPQSEMQTKIEPFQLGIPSLDYFPYKTWQTTGNKVLKDLKKHNLGYGDSLGYWPLRKAIASYLRLSRAVQCEADQVVIVTGAQQGMNMVAGFLLKKGDEVWMEDPGYFGAVSSFLYAGVKLCPVPVTQDGIDIDYAKKNFPGARLAYVTPSHQFPLGCMLPQNKRTELLQWAEENDTWILEDDYDSEYRYESRPLPSLQGMDKAGRVIYMGTFSKVMFPALRLAYLVLPSVEMVKEFNAFKETIDRRSPVMEQLMLCTFMEEGHFLRHIRKMRVLYAERLAILIGLLKAQLSEYLTPSDGQSGLHLLCWISDKVDLALLKQEIEKKKLFVSFPSEYTIEHNIPPAITLGFAAFTKYRLKMGVEKLKECFENSLLNHGGTGDRTKHDDFLPRRH</sequence>
<keyword evidence="2" id="KW-0663">Pyridoxal phosphate</keyword>
<dbReference type="InterPro" id="IPR015424">
    <property type="entry name" value="PyrdxlP-dep_Trfase"/>
</dbReference>
<dbReference type="Gene3D" id="3.40.640.10">
    <property type="entry name" value="Type I PLP-dependent aspartate aminotransferase-like (Major domain)"/>
    <property type="match status" value="1"/>
</dbReference>
<name>A0ABV3ZKG4_9BACT</name>
<gene>
    <name evidence="7" type="ORF">QTN47_22895</name>
</gene>
<evidence type="ECO:0000256" key="1">
    <source>
        <dbReference type="ARBA" id="ARBA00005384"/>
    </source>
</evidence>
<dbReference type="InterPro" id="IPR036388">
    <property type="entry name" value="WH-like_DNA-bd_sf"/>
</dbReference>
<dbReference type="EMBL" id="JAULBC010000008">
    <property type="protein sequence ID" value="MEX6690377.1"/>
    <property type="molecule type" value="Genomic_DNA"/>
</dbReference>
<dbReference type="InterPro" id="IPR000524">
    <property type="entry name" value="Tscrpt_reg_HTH_GntR"/>
</dbReference>
<dbReference type="PANTHER" id="PTHR46577:SF1">
    <property type="entry name" value="HTH-TYPE TRANSCRIPTIONAL REGULATORY PROTEIN GABR"/>
    <property type="match status" value="1"/>
</dbReference>
<evidence type="ECO:0000256" key="4">
    <source>
        <dbReference type="ARBA" id="ARBA00023125"/>
    </source>
</evidence>
<dbReference type="Gene3D" id="1.10.10.10">
    <property type="entry name" value="Winged helix-like DNA-binding domain superfamily/Winged helix DNA-binding domain"/>
    <property type="match status" value="1"/>
</dbReference>
<dbReference type="SUPFAM" id="SSF46785">
    <property type="entry name" value="Winged helix' DNA-binding domain"/>
    <property type="match status" value="1"/>
</dbReference>
<dbReference type="InterPro" id="IPR051446">
    <property type="entry name" value="HTH_trans_reg/aminotransferase"/>
</dbReference>
<dbReference type="CDD" id="cd00609">
    <property type="entry name" value="AAT_like"/>
    <property type="match status" value="1"/>
</dbReference>
<dbReference type="PRINTS" id="PR00035">
    <property type="entry name" value="HTHGNTR"/>
</dbReference>
<evidence type="ECO:0000259" key="6">
    <source>
        <dbReference type="PROSITE" id="PS50949"/>
    </source>
</evidence>
<organism evidence="7 8">
    <name type="scientific">Danxiaibacter flavus</name>
    <dbReference type="NCBI Taxonomy" id="3049108"/>
    <lineage>
        <taxon>Bacteria</taxon>
        <taxon>Pseudomonadati</taxon>
        <taxon>Bacteroidota</taxon>
        <taxon>Chitinophagia</taxon>
        <taxon>Chitinophagales</taxon>
        <taxon>Chitinophagaceae</taxon>
        <taxon>Danxiaibacter</taxon>
    </lineage>
</organism>
<accession>A0ABV3ZKG4</accession>
<keyword evidence="5" id="KW-0804">Transcription</keyword>
<evidence type="ECO:0000256" key="5">
    <source>
        <dbReference type="ARBA" id="ARBA00023163"/>
    </source>
</evidence>
<keyword evidence="7" id="KW-0032">Aminotransferase</keyword>
<dbReference type="InterPro" id="IPR004839">
    <property type="entry name" value="Aminotransferase_I/II_large"/>
</dbReference>
<dbReference type="RefSeq" id="WP_369331789.1">
    <property type="nucleotide sequence ID" value="NZ_JAULBC010000008.1"/>
</dbReference>